<dbReference type="InterPro" id="IPR050179">
    <property type="entry name" value="Trans_hexapeptide_repeat"/>
</dbReference>
<evidence type="ECO:0000313" key="3">
    <source>
        <dbReference type="EMBL" id="AHX11308.1"/>
    </source>
</evidence>
<dbReference type="Gene3D" id="1.10.166.10">
    <property type="entry name" value="Tetrahydrodipicolinate-N-succinyltransferase, N-terminal domain"/>
    <property type="match status" value="1"/>
</dbReference>
<dbReference type="NCBIfam" id="NF008808">
    <property type="entry name" value="PRK11830.1"/>
    <property type="match status" value="1"/>
</dbReference>
<dbReference type="Pfam" id="PF00132">
    <property type="entry name" value="Hexapep"/>
    <property type="match status" value="1"/>
</dbReference>
<evidence type="ECO:0000256" key="1">
    <source>
        <dbReference type="ARBA" id="ARBA00007274"/>
    </source>
</evidence>
<gene>
    <name evidence="3" type="ORF">NHE_0356</name>
</gene>
<keyword evidence="4" id="KW-1185">Reference proteome</keyword>
<protein>
    <submittedName>
        <fullName evidence="3">Bacterial transferase hexapeptide family protein</fullName>
    </submittedName>
</protein>
<dbReference type="PANTHER" id="PTHR43300">
    <property type="entry name" value="ACETYLTRANSFERASE"/>
    <property type="match status" value="1"/>
</dbReference>
<dbReference type="Gene3D" id="2.160.10.10">
    <property type="entry name" value="Hexapeptide repeat proteins"/>
    <property type="match status" value="1"/>
</dbReference>
<comment type="similarity">
    <text evidence="1">Belongs to the transferase hexapeptide repeat family.</text>
</comment>
<dbReference type="SUPFAM" id="SSF51161">
    <property type="entry name" value="Trimeric LpxA-like enzymes"/>
    <property type="match status" value="1"/>
</dbReference>
<name>X5H3N5_9RICK</name>
<dbReference type="InterPro" id="IPR001451">
    <property type="entry name" value="Hexapep"/>
</dbReference>
<dbReference type="RefSeq" id="WP_051579549.1">
    <property type="nucleotide sequence ID" value="NZ_CP007481.1"/>
</dbReference>
<dbReference type="HOGENOM" id="CLU_050859_0_1_5"/>
<dbReference type="Proteomes" id="UP000023755">
    <property type="component" value="Chromosome"/>
</dbReference>
<dbReference type="GO" id="GO:0016740">
    <property type="term" value="F:transferase activity"/>
    <property type="evidence" value="ECO:0007669"/>
    <property type="project" value="UniProtKB-KW"/>
</dbReference>
<evidence type="ECO:0000259" key="2">
    <source>
        <dbReference type="Pfam" id="PF14805"/>
    </source>
</evidence>
<dbReference type="PANTHER" id="PTHR43300:SF10">
    <property type="entry name" value="2,3,4,5-TETRAHYDROPYRIDINE-2,6-DICARBOXYLATE N-ACETYLTRANSFERASE"/>
    <property type="match status" value="1"/>
</dbReference>
<dbReference type="STRING" id="1286528.NHE_0356"/>
<dbReference type="Pfam" id="PF14805">
    <property type="entry name" value="THDPS_N_2"/>
    <property type="match status" value="1"/>
</dbReference>
<dbReference type="InterPro" id="IPR023180">
    <property type="entry name" value="THP_succinylTrfase_dom1"/>
</dbReference>
<feature type="domain" description="Tetrahydrodipicolinate-N-succinyltransferase chain A" evidence="2">
    <location>
        <begin position="7"/>
        <end position="66"/>
    </location>
</feature>
<accession>X5H3N5</accession>
<sequence length="280" mass="30595">MDIAEYKSVIEDAWESSNYSDKSLLKSIEAVIQLIEMGKLRVAEKQGSSWETNQWVKQAILIYMRISENKLITYGQPESSWFDKIDQRFMLWQEEDFSKAKIRAVPGSFVRKSAYIGTDVVIMPSFINVGAYVGAKTMIDTWASIGSCAQIGKNCHIAGGVGIGGVLEPLASNPVIIEDNCFIGARSEIVDGVLIGEGSVLAMGCYIGPSTRIVDRATNKVTYGSIPPYSVVVPGSIQLKDGISISCVIIVKQVDEKTRAKVQINQLLRFQSTAPGESLS</sequence>
<reference evidence="3 4" key="1">
    <citation type="submission" date="2014-03" db="EMBL/GenBank/DDBJ databases">
        <title>Sequencing and Comparison of Genomes and Transcriptome Profiles of Human Ehrlichiosis Agents.</title>
        <authorList>
            <person name="Lin M."/>
            <person name="Daugherty S.C."/>
            <person name="Nagaraj S."/>
            <person name="Cheng Z."/>
            <person name="Xiong Q."/>
            <person name="Lin F.-Y."/>
            <person name="Sengamalay N."/>
            <person name="Ott S."/>
            <person name="Godinez A."/>
            <person name="Tallon L.J."/>
            <person name="Sadzewicz L."/>
            <person name="Fraser C.M."/>
            <person name="Dunning Hotopp J.C."/>
            <person name="Rikihisa Y."/>
        </authorList>
    </citation>
    <scope>NUCLEOTIDE SEQUENCE [LARGE SCALE GENOMIC DNA]</scope>
    <source>
        <strain evidence="3 4">Oregon</strain>
    </source>
</reference>
<keyword evidence="3" id="KW-0808">Transferase</keyword>
<evidence type="ECO:0000313" key="4">
    <source>
        <dbReference type="Proteomes" id="UP000023755"/>
    </source>
</evidence>
<dbReference type="EMBL" id="CP007481">
    <property type="protein sequence ID" value="AHX11308.1"/>
    <property type="molecule type" value="Genomic_DNA"/>
</dbReference>
<proteinExistence type="inferred from homology"/>
<organism evidence="3 4">
    <name type="scientific">Neorickettsia helminthoeca str. Oregon</name>
    <dbReference type="NCBI Taxonomy" id="1286528"/>
    <lineage>
        <taxon>Bacteria</taxon>
        <taxon>Pseudomonadati</taxon>
        <taxon>Pseudomonadota</taxon>
        <taxon>Alphaproteobacteria</taxon>
        <taxon>Rickettsiales</taxon>
        <taxon>Anaplasmataceae</taxon>
        <taxon>Neorickettsia</taxon>
    </lineage>
</organism>
<dbReference type="KEGG" id="nhm:NHE_0356"/>
<dbReference type="InterPro" id="IPR011004">
    <property type="entry name" value="Trimer_LpxA-like_sf"/>
</dbReference>
<dbReference type="InterPro" id="IPR037133">
    <property type="entry name" value="THP_succinylTrfase_N_sf"/>
</dbReference>
<dbReference type="CDD" id="cd03350">
    <property type="entry name" value="LbH_THP_succinylT"/>
    <property type="match status" value="1"/>
</dbReference>
<dbReference type="Pfam" id="PF14602">
    <property type="entry name" value="Hexapep_2"/>
    <property type="match status" value="1"/>
</dbReference>
<dbReference type="AlphaFoldDB" id="X5H3N5"/>
<dbReference type="OrthoDB" id="9775362at2"/>